<sequence length="337" mass="37937">MAEYFDGWFRPTEVNPLPAVASKRTLTAAICNALIDRYTRAALESVLPEELRLEWRREGAEPGQAETKRDLITGYIEDWSIAQLASLAQRLSTYADLYKLNQEQLASLVDAYEQGDGVQGRTKNLIFASTGPKPDLVLRDAVSNDIEVVANGDTCLIYDQPLPDGGLKFSDLVAWWAAHPSCPSDLDDPGVARHLYQRLAASLASPPELLLFRTYYARFKDNPNVIALVPQVYLHYDPLDQRTRRASVNGAPLARQRMDFLMLFSDRKRVVIEVDGKQHYAVGETATPRLYSEMVAEDRRLKIAGYQVFRFGGYELGQPGAETMLNEFFDEVHARMS</sequence>
<evidence type="ECO:0000313" key="1">
    <source>
        <dbReference type="EMBL" id="GGO85236.1"/>
    </source>
</evidence>
<dbReference type="EMBL" id="BMNI01000001">
    <property type="protein sequence ID" value="GGO85236.1"/>
    <property type="molecule type" value="Genomic_DNA"/>
</dbReference>
<evidence type="ECO:0008006" key="3">
    <source>
        <dbReference type="Google" id="ProtNLM"/>
    </source>
</evidence>
<organism evidence="1 2">
    <name type="scientific">Nocardioides phosphati</name>
    <dbReference type="NCBI Taxonomy" id="1867775"/>
    <lineage>
        <taxon>Bacteria</taxon>
        <taxon>Bacillati</taxon>
        <taxon>Actinomycetota</taxon>
        <taxon>Actinomycetes</taxon>
        <taxon>Propionibacteriales</taxon>
        <taxon>Nocardioidaceae</taxon>
        <taxon>Nocardioides</taxon>
    </lineage>
</organism>
<comment type="caution">
    <text evidence="1">The sequence shown here is derived from an EMBL/GenBank/DDBJ whole genome shotgun (WGS) entry which is preliminary data.</text>
</comment>
<reference evidence="2" key="1">
    <citation type="journal article" date="2019" name="Int. J. Syst. Evol. Microbiol.">
        <title>The Global Catalogue of Microorganisms (GCM) 10K type strain sequencing project: providing services to taxonomists for standard genome sequencing and annotation.</title>
        <authorList>
            <consortium name="The Broad Institute Genomics Platform"/>
            <consortium name="The Broad Institute Genome Sequencing Center for Infectious Disease"/>
            <person name="Wu L."/>
            <person name="Ma J."/>
        </authorList>
    </citation>
    <scope>NUCLEOTIDE SEQUENCE [LARGE SCALE GENOMIC DNA]</scope>
    <source>
        <strain evidence="2">CGMCC 4.7371</strain>
    </source>
</reference>
<evidence type="ECO:0000313" key="2">
    <source>
        <dbReference type="Proteomes" id="UP000655410"/>
    </source>
</evidence>
<name>A0ABQ2N5F3_9ACTN</name>
<gene>
    <name evidence="1" type="ORF">GCM10011584_04690</name>
</gene>
<dbReference type="RefSeq" id="WP_188782365.1">
    <property type="nucleotide sequence ID" value="NZ_BMNI01000001.1"/>
</dbReference>
<accession>A0ABQ2N5F3</accession>
<dbReference type="Proteomes" id="UP000655410">
    <property type="component" value="Unassembled WGS sequence"/>
</dbReference>
<keyword evidence="2" id="KW-1185">Reference proteome</keyword>
<proteinExistence type="predicted"/>
<protein>
    <recommendedName>
        <fullName evidence="3">AbiJ-NTD3 domain-containing protein</fullName>
    </recommendedName>
</protein>